<accession>A0A2M8KV67</accession>
<evidence type="ECO:0000259" key="6">
    <source>
        <dbReference type="Pfam" id="PF08478"/>
    </source>
</evidence>
<evidence type="ECO:0000256" key="2">
    <source>
        <dbReference type="ARBA" id="ARBA00022618"/>
    </source>
</evidence>
<reference evidence="8" key="1">
    <citation type="submission" date="2017-09" db="EMBL/GenBank/DDBJ databases">
        <title>Depth-based differentiation of microbial function through sediment-hosted aquifers and enrichment of novel symbionts in the deep terrestrial subsurface.</title>
        <authorList>
            <person name="Probst A.J."/>
            <person name="Ladd B."/>
            <person name="Jarett J.K."/>
            <person name="Geller-Mcgrath D.E."/>
            <person name="Sieber C.M.K."/>
            <person name="Emerson J.B."/>
            <person name="Anantharaman K."/>
            <person name="Thomas B.C."/>
            <person name="Malmstrom R."/>
            <person name="Stieglmeier M."/>
            <person name="Klingl A."/>
            <person name="Woyke T."/>
            <person name="Ryan C.M."/>
            <person name="Banfield J.F."/>
        </authorList>
    </citation>
    <scope>NUCLEOTIDE SEQUENCE [LARGE SCALE GENOMIC DNA]</scope>
</reference>
<evidence type="ECO:0000256" key="3">
    <source>
        <dbReference type="ARBA" id="ARBA00022692"/>
    </source>
</evidence>
<protein>
    <recommendedName>
        <fullName evidence="6">POTRA domain-containing protein</fullName>
    </recommendedName>
</protein>
<dbReference type="AlphaFoldDB" id="A0A2M8KV67"/>
<evidence type="ECO:0000256" key="4">
    <source>
        <dbReference type="ARBA" id="ARBA00022989"/>
    </source>
</evidence>
<name>A0A2M8KV67_9BACT</name>
<keyword evidence="4" id="KW-0472">Membrane</keyword>
<dbReference type="Proteomes" id="UP000231569">
    <property type="component" value="Unassembled WGS sequence"/>
</dbReference>
<proteinExistence type="predicted"/>
<keyword evidence="1" id="KW-1003">Cell membrane</keyword>
<sequence length="228" mass="25922">MRAFLRLSATLIAIAAGITFLRVTTITSISSTPPLTDTYTRQFAGKNMIMISSNEIIDNVLQRYPLLDSVSITKQFPGTLVIHTTLSTPFAQLIASNSAIILSTKGKVLSISDSEKLPRIRYYGDIPAYMRRIGSIIDFREITYALKLIARLNEYHEKPQEIRIVSPRTIELRLKLQLNTDAPIYLLTTQKNIDKNSRLVHNIQEMLKRESIAVSRVDMRYDKPILIK</sequence>
<gene>
    <name evidence="7" type="ORF">COU89_01570</name>
</gene>
<dbReference type="EMBL" id="PFEE01000032">
    <property type="protein sequence ID" value="PJE63763.1"/>
    <property type="molecule type" value="Genomic_DNA"/>
</dbReference>
<comment type="caution">
    <text evidence="7">The sequence shown here is derived from an EMBL/GenBank/DDBJ whole genome shotgun (WGS) entry which is preliminary data.</text>
</comment>
<keyword evidence="5" id="KW-0131">Cell cycle</keyword>
<dbReference type="InterPro" id="IPR013685">
    <property type="entry name" value="POTRA_FtsQ_type"/>
</dbReference>
<keyword evidence="2" id="KW-0132">Cell division</keyword>
<keyword evidence="3" id="KW-0812">Transmembrane</keyword>
<evidence type="ECO:0000313" key="8">
    <source>
        <dbReference type="Proteomes" id="UP000231569"/>
    </source>
</evidence>
<dbReference type="Pfam" id="PF08478">
    <property type="entry name" value="POTRA_1"/>
    <property type="match status" value="1"/>
</dbReference>
<feature type="domain" description="POTRA" evidence="6">
    <location>
        <begin position="45"/>
        <end position="83"/>
    </location>
</feature>
<organism evidence="7 8">
    <name type="scientific">Candidatus Roizmanbacteria bacterium CG10_big_fil_rev_8_21_14_0_10_45_7</name>
    <dbReference type="NCBI Taxonomy" id="1974854"/>
    <lineage>
        <taxon>Bacteria</taxon>
        <taxon>Candidatus Roizmaniibacteriota</taxon>
    </lineage>
</organism>
<evidence type="ECO:0000313" key="7">
    <source>
        <dbReference type="EMBL" id="PJE63763.1"/>
    </source>
</evidence>
<evidence type="ECO:0000256" key="5">
    <source>
        <dbReference type="ARBA" id="ARBA00023306"/>
    </source>
</evidence>
<keyword evidence="4" id="KW-1133">Transmembrane helix</keyword>
<evidence type="ECO:0000256" key="1">
    <source>
        <dbReference type="ARBA" id="ARBA00022475"/>
    </source>
</evidence>